<evidence type="ECO:0000313" key="1">
    <source>
        <dbReference type="EMBL" id="SFZ73023.1"/>
    </source>
</evidence>
<organism evidence="1 2">
    <name type="scientific">Pseudolactococcus chungangensis CAU 28 = DSM 22330</name>
    <dbReference type="NCBI Taxonomy" id="1122154"/>
    <lineage>
        <taxon>Bacteria</taxon>
        <taxon>Bacillati</taxon>
        <taxon>Bacillota</taxon>
        <taxon>Bacilli</taxon>
        <taxon>Lactobacillales</taxon>
        <taxon>Streptococcaceae</taxon>
        <taxon>Pseudolactococcus</taxon>
    </lineage>
</organism>
<sequence length="46" mass="5476">MRYGLYKGNKLISVFMSEQYAKHKAELYKNDRVTPGVYYVKTLDEK</sequence>
<dbReference type="RefSeq" id="WP_167362569.1">
    <property type="nucleotide sequence ID" value="NZ_FPKS01000003.1"/>
</dbReference>
<protein>
    <submittedName>
        <fullName evidence="1">Uncharacterized protein</fullName>
    </submittedName>
</protein>
<reference evidence="1 2" key="1">
    <citation type="submission" date="2016-11" db="EMBL/GenBank/DDBJ databases">
        <authorList>
            <person name="Jaros S."/>
            <person name="Januszkiewicz K."/>
            <person name="Wedrychowicz H."/>
        </authorList>
    </citation>
    <scope>NUCLEOTIDE SEQUENCE [LARGE SCALE GENOMIC DNA]</scope>
    <source>
        <strain evidence="1 2">DSM 22330</strain>
    </source>
</reference>
<dbReference type="EMBL" id="FPKS01000003">
    <property type="protein sequence ID" value="SFZ73023.1"/>
    <property type="molecule type" value="Genomic_DNA"/>
</dbReference>
<proteinExistence type="predicted"/>
<dbReference type="Proteomes" id="UP000185655">
    <property type="component" value="Unassembled WGS sequence"/>
</dbReference>
<evidence type="ECO:0000313" key="2">
    <source>
        <dbReference type="Proteomes" id="UP000185655"/>
    </source>
</evidence>
<name>A0A1K2H9B5_9LACT</name>
<gene>
    <name evidence="1" type="ORF">SAMN02746068_00727</name>
</gene>
<accession>A0A1K2H9B5</accession>
<dbReference type="AlphaFoldDB" id="A0A1K2H9B5"/>
<dbReference type="STRING" id="1122154.SAMN02746068_00727"/>